<evidence type="ECO:0000313" key="8">
    <source>
        <dbReference type="EMBL" id="TFD85201.1"/>
    </source>
</evidence>
<dbReference type="InterPro" id="IPR051269">
    <property type="entry name" value="Fe-S_cluster_ET"/>
</dbReference>
<evidence type="ECO:0000256" key="1">
    <source>
        <dbReference type="ARBA" id="ARBA00001927"/>
    </source>
</evidence>
<dbReference type="RefSeq" id="WP_134530588.1">
    <property type="nucleotide sequence ID" value="NZ_SOHN01000018.1"/>
</dbReference>
<proteinExistence type="predicted"/>
<dbReference type="PANTHER" id="PTHR36923">
    <property type="entry name" value="FERREDOXIN"/>
    <property type="match status" value="1"/>
</dbReference>
<evidence type="ECO:0000313" key="9">
    <source>
        <dbReference type="Proteomes" id="UP000297626"/>
    </source>
</evidence>
<dbReference type="Gene3D" id="3.30.70.20">
    <property type="match status" value="1"/>
</dbReference>
<name>A0A4R9BKK7_9MICO</name>
<reference evidence="8 9" key="1">
    <citation type="submission" date="2019-03" db="EMBL/GenBank/DDBJ databases">
        <title>Genomics of glacier-inhabiting Cryobacterium strains.</title>
        <authorList>
            <person name="Liu Q."/>
            <person name="Xin Y.-H."/>
        </authorList>
    </citation>
    <scope>NUCLEOTIDE SEQUENCE [LARGE SCALE GENOMIC DNA]</scope>
    <source>
        <strain evidence="8 9">Sr54</strain>
    </source>
</reference>
<protein>
    <submittedName>
        <fullName evidence="8">Ferredoxin</fullName>
    </submittedName>
</protein>
<accession>A0A4R9BKK7</accession>
<dbReference type="GO" id="GO:0046872">
    <property type="term" value="F:metal ion binding"/>
    <property type="evidence" value="ECO:0007669"/>
    <property type="project" value="UniProtKB-KW"/>
</dbReference>
<evidence type="ECO:0000256" key="6">
    <source>
        <dbReference type="ARBA" id="ARBA00023014"/>
    </source>
</evidence>
<dbReference type="AlphaFoldDB" id="A0A4R9BKK7"/>
<keyword evidence="4" id="KW-0249">Electron transport</keyword>
<evidence type="ECO:0000256" key="4">
    <source>
        <dbReference type="ARBA" id="ARBA00022982"/>
    </source>
</evidence>
<keyword evidence="7" id="KW-0003">3Fe-4S</keyword>
<dbReference type="Proteomes" id="UP000297626">
    <property type="component" value="Unassembled WGS sequence"/>
</dbReference>
<dbReference type="Pfam" id="PF13459">
    <property type="entry name" value="Fer4_15"/>
    <property type="match status" value="1"/>
</dbReference>
<keyword evidence="3" id="KW-0479">Metal-binding</keyword>
<sequence>MPVVTADLKACQGYANCVMAAPDYFDLDDDGNVVMVKTEVPEAERSRVTEAARSCPVSALTVSE</sequence>
<evidence type="ECO:0000256" key="3">
    <source>
        <dbReference type="ARBA" id="ARBA00022723"/>
    </source>
</evidence>
<dbReference type="SUPFAM" id="SSF54862">
    <property type="entry name" value="4Fe-4S ferredoxins"/>
    <property type="match status" value="1"/>
</dbReference>
<keyword evidence="9" id="KW-1185">Reference proteome</keyword>
<keyword evidence="2" id="KW-0813">Transport</keyword>
<dbReference type="EMBL" id="SOHN01000018">
    <property type="protein sequence ID" value="TFD85201.1"/>
    <property type="molecule type" value="Genomic_DNA"/>
</dbReference>
<dbReference type="GO" id="GO:0051538">
    <property type="term" value="F:3 iron, 4 sulfur cluster binding"/>
    <property type="evidence" value="ECO:0007669"/>
    <property type="project" value="UniProtKB-KW"/>
</dbReference>
<organism evidence="8 9">
    <name type="scientific">Cryobacterium serini</name>
    <dbReference type="NCBI Taxonomy" id="1259201"/>
    <lineage>
        <taxon>Bacteria</taxon>
        <taxon>Bacillati</taxon>
        <taxon>Actinomycetota</taxon>
        <taxon>Actinomycetes</taxon>
        <taxon>Micrococcales</taxon>
        <taxon>Microbacteriaceae</taxon>
        <taxon>Cryobacterium</taxon>
    </lineage>
</organism>
<dbReference type="PANTHER" id="PTHR36923:SF3">
    <property type="entry name" value="FERREDOXIN"/>
    <property type="match status" value="1"/>
</dbReference>
<gene>
    <name evidence="8" type="ORF">E3T51_15250</name>
</gene>
<evidence type="ECO:0000256" key="5">
    <source>
        <dbReference type="ARBA" id="ARBA00023004"/>
    </source>
</evidence>
<comment type="cofactor">
    <cofactor evidence="1">
        <name>[3Fe-4S] cluster</name>
        <dbReference type="ChEBI" id="CHEBI:21137"/>
    </cofactor>
</comment>
<keyword evidence="5" id="KW-0408">Iron</keyword>
<evidence type="ECO:0000256" key="2">
    <source>
        <dbReference type="ARBA" id="ARBA00022448"/>
    </source>
</evidence>
<keyword evidence="6" id="KW-0411">Iron-sulfur</keyword>
<comment type="caution">
    <text evidence="8">The sequence shown here is derived from an EMBL/GenBank/DDBJ whole genome shotgun (WGS) entry which is preliminary data.</text>
</comment>
<evidence type="ECO:0000256" key="7">
    <source>
        <dbReference type="ARBA" id="ARBA00023291"/>
    </source>
</evidence>